<gene>
    <name evidence="1" type="ORF">BU16DRAFT_530053</name>
</gene>
<evidence type="ECO:0000313" key="2">
    <source>
        <dbReference type="Proteomes" id="UP000799750"/>
    </source>
</evidence>
<accession>A0A6A6QIS6</accession>
<name>A0A6A6QIS6_9PEZI</name>
<keyword evidence="2" id="KW-1185">Reference proteome</keyword>
<dbReference type="OrthoDB" id="3914591at2759"/>
<reference evidence="1" key="1">
    <citation type="journal article" date="2020" name="Stud. Mycol.">
        <title>101 Dothideomycetes genomes: a test case for predicting lifestyles and emergence of pathogens.</title>
        <authorList>
            <person name="Haridas S."/>
            <person name="Albert R."/>
            <person name="Binder M."/>
            <person name="Bloem J."/>
            <person name="Labutti K."/>
            <person name="Salamov A."/>
            <person name="Andreopoulos B."/>
            <person name="Baker S."/>
            <person name="Barry K."/>
            <person name="Bills G."/>
            <person name="Bluhm B."/>
            <person name="Cannon C."/>
            <person name="Castanera R."/>
            <person name="Culley D."/>
            <person name="Daum C."/>
            <person name="Ezra D."/>
            <person name="Gonzalez J."/>
            <person name="Henrissat B."/>
            <person name="Kuo A."/>
            <person name="Liang C."/>
            <person name="Lipzen A."/>
            <person name="Lutzoni F."/>
            <person name="Magnuson J."/>
            <person name="Mondo S."/>
            <person name="Nolan M."/>
            <person name="Ohm R."/>
            <person name="Pangilinan J."/>
            <person name="Park H.-J."/>
            <person name="Ramirez L."/>
            <person name="Alfaro M."/>
            <person name="Sun H."/>
            <person name="Tritt A."/>
            <person name="Yoshinaga Y."/>
            <person name="Zwiers L.-H."/>
            <person name="Turgeon B."/>
            <person name="Goodwin S."/>
            <person name="Spatafora J."/>
            <person name="Crous P."/>
            <person name="Grigoriev I."/>
        </authorList>
    </citation>
    <scope>NUCLEOTIDE SEQUENCE</scope>
    <source>
        <strain evidence="1">CBS 269.34</strain>
    </source>
</reference>
<evidence type="ECO:0000313" key="1">
    <source>
        <dbReference type="EMBL" id="KAF2491563.1"/>
    </source>
</evidence>
<proteinExistence type="predicted"/>
<protein>
    <submittedName>
        <fullName evidence="1">Uncharacterized protein</fullName>
    </submittedName>
</protein>
<dbReference type="AlphaFoldDB" id="A0A6A6QIS6"/>
<dbReference type="EMBL" id="MU004195">
    <property type="protein sequence ID" value="KAF2491563.1"/>
    <property type="molecule type" value="Genomic_DNA"/>
</dbReference>
<dbReference type="Proteomes" id="UP000799750">
    <property type="component" value="Unassembled WGS sequence"/>
</dbReference>
<organism evidence="1 2">
    <name type="scientific">Lophium mytilinum</name>
    <dbReference type="NCBI Taxonomy" id="390894"/>
    <lineage>
        <taxon>Eukaryota</taxon>
        <taxon>Fungi</taxon>
        <taxon>Dikarya</taxon>
        <taxon>Ascomycota</taxon>
        <taxon>Pezizomycotina</taxon>
        <taxon>Dothideomycetes</taxon>
        <taxon>Pleosporomycetidae</taxon>
        <taxon>Mytilinidiales</taxon>
        <taxon>Mytilinidiaceae</taxon>
        <taxon>Lophium</taxon>
    </lineage>
</organism>
<sequence>MPKSLLGYLVQQVFPSYSNVPLAQRFELAKNIRAGGWQNVPDLIRSVLGSTLGKEAVSHVDSDGRTLLHHIALRWGFGDFGRNRPGHRGVFDDCCDAVVWRQPYRPENYQHPWRTLLRDTLSAGAPVHAVDKHGRTPLCSLIRQTMVRYVERWSHFRRFDRLLDVWLIELSMAGVDLLTYGETEDTLDFEGALNHGMSSDFPKLLYFTQGPHPQDWQFFFTEPNDIYAGDFWTSIEEPSQSRQFATDFNSAPRILGAWDDPLSHSLEACPHRASPYDLGADLHLNQDCAAEYGKENEYACDPDFNIGTVTANECYLRHRSLESCKGCKAFLLDSQSCLSSSAFISMYGFSLHCC</sequence>